<name>A0ABV8UZV4_9BACL</name>
<keyword evidence="1" id="KW-0472">Membrane</keyword>
<keyword evidence="1" id="KW-0812">Transmembrane</keyword>
<dbReference type="RefSeq" id="WP_378142843.1">
    <property type="nucleotide sequence ID" value="NZ_JBHSEF010000029.1"/>
</dbReference>
<evidence type="ECO:0000256" key="1">
    <source>
        <dbReference type="SAM" id="Phobius"/>
    </source>
</evidence>
<dbReference type="EMBL" id="JBHSEF010000029">
    <property type="protein sequence ID" value="MFC4356276.1"/>
    <property type="molecule type" value="Genomic_DNA"/>
</dbReference>
<dbReference type="Proteomes" id="UP001595733">
    <property type="component" value="Unassembled WGS sequence"/>
</dbReference>
<sequence length="114" mass="12926">MNKGRLGFAIVVVVLLLSTLYLLRDTVIAPSHLAFEEVSSNPVTLRVDFVDSALLNTHHKVRREGTSMYVTVYGNLFSLDSSSGQFHLDNPEDVTHVFVEDRKIHSEKLIWEKN</sequence>
<comment type="caution">
    <text evidence="2">The sequence shown here is derived from an EMBL/GenBank/DDBJ whole genome shotgun (WGS) entry which is preliminary data.</text>
</comment>
<gene>
    <name evidence="2" type="ORF">ACFO0S_14540</name>
</gene>
<protein>
    <submittedName>
        <fullName evidence="2">Uncharacterized protein</fullName>
    </submittedName>
</protein>
<keyword evidence="1" id="KW-1133">Transmembrane helix</keyword>
<organism evidence="2 3">
    <name type="scientific">Chryseomicrobium palamuruense</name>
    <dbReference type="NCBI Taxonomy" id="682973"/>
    <lineage>
        <taxon>Bacteria</taxon>
        <taxon>Bacillati</taxon>
        <taxon>Bacillota</taxon>
        <taxon>Bacilli</taxon>
        <taxon>Bacillales</taxon>
        <taxon>Caryophanaceae</taxon>
        <taxon>Chryseomicrobium</taxon>
    </lineage>
</organism>
<evidence type="ECO:0000313" key="2">
    <source>
        <dbReference type="EMBL" id="MFC4356276.1"/>
    </source>
</evidence>
<accession>A0ABV8UZV4</accession>
<proteinExistence type="predicted"/>
<keyword evidence="3" id="KW-1185">Reference proteome</keyword>
<feature type="transmembrane region" description="Helical" evidence="1">
    <location>
        <begin position="6"/>
        <end position="23"/>
    </location>
</feature>
<evidence type="ECO:0000313" key="3">
    <source>
        <dbReference type="Proteomes" id="UP001595733"/>
    </source>
</evidence>
<reference evidence="3" key="1">
    <citation type="journal article" date="2019" name="Int. J. Syst. Evol. Microbiol.">
        <title>The Global Catalogue of Microorganisms (GCM) 10K type strain sequencing project: providing services to taxonomists for standard genome sequencing and annotation.</title>
        <authorList>
            <consortium name="The Broad Institute Genomics Platform"/>
            <consortium name="The Broad Institute Genome Sequencing Center for Infectious Disease"/>
            <person name="Wu L."/>
            <person name="Ma J."/>
        </authorList>
    </citation>
    <scope>NUCLEOTIDE SEQUENCE [LARGE SCALE GENOMIC DNA]</scope>
    <source>
        <strain evidence="3">CCUG 50353</strain>
    </source>
</reference>